<gene>
    <name evidence="3" type="ORF">Daura_33910</name>
</gene>
<dbReference type="RefSeq" id="WP_033359035.1">
    <property type="nucleotide sequence ID" value="NZ_CP073767.1"/>
</dbReference>
<sequence length="123" mass="14213">MPGVHPRSQPQRIGGHRALPRRKLRIRHQGDRFGGTDDTTVHVEIKQRVNRVTQQRRVPLRYRPAGNPRPPVRARDRWVHRFTQRDVLIRQYRQLLAGCAAFLAVLTLVFGTDRVQPFVTGPG</sequence>
<feature type="compositionally biased region" description="Basic and acidic residues" evidence="1">
    <location>
        <begin position="28"/>
        <end position="37"/>
    </location>
</feature>
<proteinExistence type="predicted"/>
<evidence type="ECO:0000256" key="1">
    <source>
        <dbReference type="SAM" id="MobiDB-lite"/>
    </source>
</evidence>
<dbReference type="Proteomes" id="UP001058003">
    <property type="component" value="Chromosome"/>
</dbReference>
<evidence type="ECO:0000313" key="3">
    <source>
        <dbReference type="EMBL" id="UWZ51711.1"/>
    </source>
</evidence>
<evidence type="ECO:0000313" key="4">
    <source>
        <dbReference type="Proteomes" id="UP001058003"/>
    </source>
</evidence>
<accession>A0A9Q9IAW6</accession>
<reference evidence="3" key="1">
    <citation type="submission" date="2021-04" db="EMBL/GenBank/DDBJ databases">
        <title>Dactylosporangium aurantiacum NRRL B-8018 full assembly.</title>
        <authorList>
            <person name="Hartkoorn R.C."/>
            <person name="Beaudoing E."/>
            <person name="Hot D."/>
        </authorList>
    </citation>
    <scope>NUCLEOTIDE SEQUENCE</scope>
    <source>
        <strain evidence="3">NRRL B-8018</strain>
    </source>
</reference>
<dbReference type="EMBL" id="CP073767">
    <property type="protein sequence ID" value="UWZ51711.1"/>
    <property type="molecule type" value="Genomic_DNA"/>
</dbReference>
<keyword evidence="4" id="KW-1185">Reference proteome</keyword>
<organism evidence="3 4">
    <name type="scientific">Dactylosporangium aurantiacum</name>
    <dbReference type="NCBI Taxonomy" id="35754"/>
    <lineage>
        <taxon>Bacteria</taxon>
        <taxon>Bacillati</taxon>
        <taxon>Actinomycetota</taxon>
        <taxon>Actinomycetes</taxon>
        <taxon>Micromonosporales</taxon>
        <taxon>Micromonosporaceae</taxon>
        <taxon>Dactylosporangium</taxon>
    </lineage>
</organism>
<keyword evidence="2" id="KW-0472">Membrane</keyword>
<name>A0A9Q9IAW6_9ACTN</name>
<dbReference type="KEGG" id="daur:Daura_33910"/>
<keyword evidence="2" id="KW-1133">Transmembrane helix</keyword>
<dbReference type="AlphaFoldDB" id="A0A9Q9IAW6"/>
<keyword evidence="2" id="KW-0812">Transmembrane</keyword>
<feature type="transmembrane region" description="Helical" evidence="2">
    <location>
        <begin position="95"/>
        <end position="112"/>
    </location>
</feature>
<feature type="compositionally biased region" description="Basic residues" evidence="1">
    <location>
        <begin position="14"/>
        <end position="27"/>
    </location>
</feature>
<evidence type="ECO:0000256" key="2">
    <source>
        <dbReference type="SAM" id="Phobius"/>
    </source>
</evidence>
<feature type="region of interest" description="Disordered" evidence="1">
    <location>
        <begin position="1"/>
        <end position="37"/>
    </location>
</feature>
<protein>
    <submittedName>
        <fullName evidence="3">Uncharacterized protein</fullName>
    </submittedName>
</protein>